<evidence type="ECO:0000256" key="1">
    <source>
        <dbReference type="SAM" id="Phobius"/>
    </source>
</evidence>
<dbReference type="Pfam" id="PF05421">
    <property type="entry name" value="DUF751"/>
    <property type="match status" value="1"/>
</dbReference>
<feature type="transmembrane region" description="Helical" evidence="1">
    <location>
        <begin position="12"/>
        <end position="28"/>
    </location>
</feature>
<sequence length="67" mass="7739">MDGFWENVSRYPRYMVSLILGIFFFLWQQVKPLFNNPPTAIALLGLMVGGFFFLYFTLKAMLGITPV</sequence>
<dbReference type="EMBL" id="WMIA01000002">
    <property type="protein sequence ID" value="MTF37907.1"/>
    <property type="molecule type" value="Genomic_DNA"/>
</dbReference>
<keyword evidence="1" id="KW-1133">Transmembrane helix</keyword>
<dbReference type="Proteomes" id="UP000437131">
    <property type="component" value="Unassembled WGS sequence"/>
</dbReference>
<organism evidence="2 3">
    <name type="scientific">Cyanobacterium aponinum 0216</name>
    <dbReference type="NCBI Taxonomy" id="2676140"/>
    <lineage>
        <taxon>Bacteria</taxon>
        <taxon>Bacillati</taxon>
        <taxon>Cyanobacteriota</taxon>
        <taxon>Cyanophyceae</taxon>
        <taxon>Oscillatoriophycideae</taxon>
        <taxon>Chroococcales</taxon>
        <taxon>Geminocystaceae</taxon>
        <taxon>Cyanobacterium</taxon>
    </lineage>
</organism>
<dbReference type="InterPro" id="IPR008470">
    <property type="entry name" value="Uncharacterised_Ycf33"/>
</dbReference>
<protein>
    <submittedName>
        <fullName evidence="2">DUF751 family protein</fullName>
    </submittedName>
</protein>
<evidence type="ECO:0000313" key="2">
    <source>
        <dbReference type="EMBL" id="MTF37907.1"/>
    </source>
</evidence>
<dbReference type="PANTHER" id="PTHR36049">
    <property type="entry name" value="TRANSMEMBRANE PROTEIN"/>
    <property type="match status" value="1"/>
</dbReference>
<keyword evidence="1" id="KW-0812">Transmembrane</keyword>
<gene>
    <name evidence="2" type="ORF">GGC33_03070</name>
</gene>
<comment type="caution">
    <text evidence="2">The sequence shown here is derived from an EMBL/GenBank/DDBJ whole genome shotgun (WGS) entry which is preliminary data.</text>
</comment>
<name>A0A844GN52_9CHRO</name>
<feature type="transmembrane region" description="Helical" evidence="1">
    <location>
        <begin position="40"/>
        <end position="58"/>
    </location>
</feature>
<accession>A0A844GN52</accession>
<dbReference type="RefSeq" id="WP_099436031.1">
    <property type="nucleotide sequence ID" value="NZ_WMIA01000002.1"/>
</dbReference>
<dbReference type="AlphaFoldDB" id="A0A844GN52"/>
<evidence type="ECO:0000313" key="3">
    <source>
        <dbReference type="Proteomes" id="UP000437131"/>
    </source>
</evidence>
<keyword evidence="1" id="KW-0472">Membrane</keyword>
<reference evidence="2 3" key="1">
    <citation type="submission" date="2019-11" db="EMBL/GenBank/DDBJ databases">
        <title>Isolation of a new High Light Tolerant Cyanobacteria.</title>
        <authorList>
            <person name="Dobson Z."/>
            <person name="Vaughn N."/>
            <person name="Vaughn M."/>
            <person name="Fromme P."/>
            <person name="Mazor Y."/>
        </authorList>
    </citation>
    <scope>NUCLEOTIDE SEQUENCE [LARGE SCALE GENOMIC DNA]</scope>
    <source>
        <strain evidence="2 3">0216</strain>
    </source>
</reference>
<dbReference type="PANTHER" id="PTHR36049:SF3">
    <property type="match status" value="1"/>
</dbReference>
<proteinExistence type="predicted"/>